<sequence>MNRRQYLAGVGGGLAALVGATAVADATRADVALDGNLHRPGGAPVETTVTVDRDVVTYLPDRDAVREDGETRPFDEWVRWTAFERAAETVVPVVEDRLDEPDAGLGRGIRSLVFGLVATVDYAITRNRDGAVVSEPTVPLDRVVSVAPRTVTVTVELAGRSAVRVAPVAVEKTEAQYQDG</sequence>
<keyword evidence="2" id="KW-1185">Reference proteome</keyword>
<protein>
    <submittedName>
        <fullName evidence="1">Uncharacterized protein</fullName>
    </submittedName>
</protein>
<proteinExistence type="predicted"/>
<dbReference type="RefSeq" id="WP_220616630.1">
    <property type="nucleotide sequence ID" value="NZ_RKLR01000001.1"/>
</dbReference>
<organism evidence="1 2">
    <name type="scientific">Haloarcula rubra</name>
    <dbReference type="NCBI Taxonomy" id="2487747"/>
    <lineage>
        <taxon>Archaea</taxon>
        <taxon>Methanobacteriati</taxon>
        <taxon>Methanobacteriota</taxon>
        <taxon>Stenosarchaea group</taxon>
        <taxon>Halobacteria</taxon>
        <taxon>Halobacteriales</taxon>
        <taxon>Haloarculaceae</taxon>
        <taxon>Haloarcula</taxon>
    </lineage>
</organism>
<comment type="caution">
    <text evidence="1">The sequence shown here is derived from an EMBL/GenBank/DDBJ whole genome shotgun (WGS) entry which is preliminary data.</text>
</comment>
<dbReference type="AlphaFoldDB" id="A0AAW4PLW5"/>
<evidence type="ECO:0000313" key="1">
    <source>
        <dbReference type="EMBL" id="MBX0321615.1"/>
    </source>
</evidence>
<gene>
    <name evidence="1" type="ORF">EGH21_01095</name>
</gene>
<reference evidence="1 2" key="1">
    <citation type="submission" date="2021-06" db="EMBL/GenBank/DDBJ databases">
        <title>Halomicroarcula sp. a new haloarchaeum isolated from saline soil.</title>
        <authorList>
            <person name="Duran-Viseras A."/>
            <person name="Sanchez-Porro C."/>
            <person name="Ventosa A."/>
        </authorList>
    </citation>
    <scope>NUCLEOTIDE SEQUENCE [LARGE SCALE GENOMIC DNA]</scope>
    <source>
        <strain evidence="1 2">F13</strain>
    </source>
</reference>
<accession>A0AAW4PLW5</accession>
<dbReference type="EMBL" id="RKLR01000001">
    <property type="protein sequence ID" value="MBX0321615.1"/>
    <property type="molecule type" value="Genomic_DNA"/>
</dbReference>
<dbReference type="Proteomes" id="UP001430377">
    <property type="component" value="Unassembled WGS sequence"/>
</dbReference>
<name>A0AAW4PLW5_9EURY</name>
<evidence type="ECO:0000313" key="2">
    <source>
        <dbReference type="Proteomes" id="UP001430377"/>
    </source>
</evidence>